<gene>
    <name evidence="6" type="ORF">HRQ87_18995</name>
</gene>
<dbReference type="Pfam" id="PF02796">
    <property type="entry name" value="HTH_7"/>
    <property type="match status" value="1"/>
</dbReference>
<keyword evidence="4" id="KW-0233">DNA recombination</keyword>
<dbReference type="SMART" id="SM00857">
    <property type="entry name" value="Resolvase"/>
    <property type="match status" value="1"/>
</dbReference>
<accession>A0ABX2J1L3</accession>
<dbReference type="InterPro" id="IPR006120">
    <property type="entry name" value="Resolvase_HTH_dom"/>
</dbReference>
<dbReference type="PANTHER" id="PTHR30461:SF2">
    <property type="entry name" value="SERINE RECOMBINASE PINE-RELATED"/>
    <property type="match status" value="1"/>
</dbReference>
<evidence type="ECO:0000256" key="4">
    <source>
        <dbReference type="ARBA" id="ARBA00023172"/>
    </source>
</evidence>
<feature type="domain" description="Resolvase/invertase-type recombinase catalytic" evidence="5">
    <location>
        <begin position="7"/>
        <end position="140"/>
    </location>
</feature>
<dbReference type="PANTHER" id="PTHR30461">
    <property type="entry name" value="DNA-INVERTASE FROM LAMBDOID PROPHAGE"/>
    <property type="match status" value="1"/>
</dbReference>
<dbReference type="InterPro" id="IPR006118">
    <property type="entry name" value="Recombinase_CS"/>
</dbReference>
<dbReference type="PROSITE" id="PS00398">
    <property type="entry name" value="RECOMBINASES_2"/>
    <property type="match status" value="1"/>
</dbReference>
<dbReference type="InterPro" id="IPR036162">
    <property type="entry name" value="Resolvase-like_N_sf"/>
</dbReference>
<evidence type="ECO:0000256" key="2">
    <source>
        <dbReference type="ARBA" id="ARBA00022908"/>
    </source>
</evidence>
<evidence type="ECO:0000256" key="1">
    <source>
        <dbReference type="ARBA" id="ARBA00009913"/>
    </source>
</evidence>
<evidence type="ECO:0000259" key="5">
    <source>
        <dbReference type="PROSITE" id="PS51736"/>
    </source>
</evidence>
<comment type="caution">
    <text evidence="6">The sequence shown here is derived from an EMBL/GenBank/DDBJ whole genome shotgun (WGS) entry which is preliminary data.</text>
</comment>
<proteinExistence type="inferred from homology"/>
<dbReference type="PROSITE" id="PS51736">
    <property type="entry name" value="RECOMBINASES_3"/>
    <property type="match status" value="1"/>
</dbReference>
<dbReference type="Pfam" id="PF00239">
    <property type="entry name" value="Resolvase"/>
    <property type="match status" value="1"/>
</dbReference>
<dbReference type="SUPFAM" id="SSF53041">
    <property type="entry name" value="Resolvase-like"/>
    <property type="match status" value="1"/>
</dbReference>
<dbReference type="Gene3D" id="3.40.50.1390">
    <property type="entry name" value="Resolvase, N-terminal catalytic domain"/>
    <property type="match status" value="1"/>
</dbReference>
<dbReference type="CDD" id="cd03768">
    <property type="entry name" value="SR_ResInv"/>
    <property type="match status" value="1"/>
</dbReference>
<dbReference type="InterPro" id="IPR006119">
    <property type="entry name" value="Resolv_N"/>
</dbReference>
<evidence type="ECO:0000313" key="7">
    <source>
        <dbReference type="Proteomes" id="UP000777935"/>
    </source>
</evidence>
<keyword evidence="2" id="KW-0229">DNA integration</keyword>
<dbReference type="RefSeq" id="WP_174140025.1">
    <property type="nucleotide sequence ID" value="NZ_JABUFE010000022.1"/>
</dbReference>
<protein>
    <submittedName>
        <fullName evidence="6">Recombinase family protein</fullName>
    </submittedName>
</protein>
<reference evidence="6 7" key="1">
    <citation type="submission" date="2020-06" db="EMBL/GenBank/DDBJ databases">
        <title>Sulfitobacter algicola sp. nov., isolated from green algae.</title>
        <authorList>
            <person name="Wang C."/>
        </authorList>
    </citation>
    <scope>NUCLEOTIDE SEQUENCE [LARGE SCALE GENOMIC DNA]</scope>
    <source>
        <strain evidence="6 7">1151</strain>
    </source>
</reference>
<dbReference type="Proteomes" id="UP000777935">
    <property type="component" value="Unassembled WGS sequence"/>
</dbReference>
<keyword evidence="3" id="KW-0238">DNA-binding</keyword>
<sequence>MEQPGRKKIGFARVSTSDQNLEPQIARLRALGCDEIYTVKESGAKAHSETLEQCFSVLQEGDMLIVTALDRLSRSQKQLGFIAERLKDAGIELHSDREKIDTSSAMGQMFYTIAVAFAQFERDLIRERTQAGLALARDQGRIGGRPPALDEDGIDSVRQMLSGTTLSVKAIAAHHGIKPSTVYKYFPGGRAALNQP</sequence>
<dbReference type="EMBL" id="JABUFE010000022">
    <property type="protein sequence ID" value="NSX56873.1"/>
    <property type="molecule type" value="Genomic_DNA"/>
</dbReference>
<dbReference type="SUPFAM" id="SSF46689">
    <property type="entry name" value="Homeodomain-like"/>
    <property type="match status" value="1"/>
</dbReference>
<keyword evidence="7" id="KW-1185">Reference proteome</keyword>
<name>A0ABX2J1L3_9RHOB</name>
<dbReference type="InterPro" id="IPR009057">
    <property type="entry name" value="Homeodomain-like_sf"/>
</dbReference>
<evidence type="ECO:0000313" key="6">
    <source>
        <dbReference type="EMBL" id="NSX56873.1"/>
    </source>
</evidence>
<evidence type="ECO:0000256" key="3">
    <source>
        <dbReference type="ARBA" id="ARBA00023125"/>
    </source>
</evidence>
<comment type="similarity">
    <text evidence="1">Belongs to the site-specific recombinase resolvase family.</text>
</comment>
<dbReference type="InterPro" id="IPR050639">
    <property type="entry name" value="SSR_resolvase"/>
</dbReference>
<dbReference type="Gene3D" id="1.10.10.60">
    <property type="entry name" value="Homeodomain-like"/>
    <property type="match status" value="1"/>
</dbReference>
<organism evidence="6 7">
    <name type="scientific">Parasulfitobacter algicola</name>
    <dbReference type="NCBI Taxonomy" id="2614809"/>
    <lineage>
        <taxon>Bacteria</taxon>
        <taxon>Pseudomonadati</taxon>
        <taxon>Pseudomonadota</taxon>
        <taxon>Alphaproteobacteria</taxon>
        <taxon>Rhodobacterales</taxon>
        <taxon>Roseobacteraceae</taxon>
        <taxon>Parasulfitobacter</taxon>
    </lineage>
</organism>